<dbReference type="AlphaFoldDB" id="A0A8S9HEB1"/>
<proteinExistence type="predicted"/>
<protein>
    <submittedName>
        <fullName evidence="1">Uncharacterized protein</fullName>
    </submittedName>
</protein>
<evidence type="ECO:0000313" key="2">
    <source>
        <dbReference type="Proteomes" id="UP000712281"/>
    </source>
</evidence>
<gene>
    <name evidence="1" type="ORF">F2Q68_00017112</name>
</gene>
<accession>A0A8S9HEB1</accession>
<reference evidence="1" key="1">
    <citation type="submission" date="2019-12" db="EMBL/GenBank/DDBJ databases">
        <title>Genome sequencing and annotation of Brassica cretica.</title>
        <authorList>
            <person name="Studholme D.J."/>
            <person name="Sarris P.F."/>
        </authorList>
    </citation>
    <scope>NUCLEOTIDE SEQUENCE</scope>
    <source>
        <strain evidence="1">PFS-001/15</strain>
        <tissue evidence="1">Leaf</tissue>
    </source>
</reference>
<dbReference type="EMBL" id="QGKW02001940">
    <property type="protein sequence ID" value="KAF2555046.1"/>
    <property type="molecule type" value="Genomic_DNA"/>
</dbReference>
<dbReference type="Proteomes" id="UP000712281">
    <property type="component" value="Unassembled WGS sequence"/>
</dbReference>
<sequence>MGKEGGVSNMGVAQRGVASTIVHTVPRKSGVVSINVYVPPQISTNMAASTNVFAPRKSPQT</sequence>
<name>A0A8S9HEB1_BRACR</name>
<comment type="caution">
    <text evidence="1">The sequence shown here is derived from an EMBL/GenBank/DDBJ whole genome shotgun (WGS) entry which is preliminary data.</text>
</comment>
<evidence type="ECO:0000313" key="1">
    <source>
        <dbReference type="EMBL" id="KAF2555046.1"/>
    </source>
</evidence>
<organism evidence="1 2">
    <name type="scientific">Brassica cretica</name>
    <name type="common">Mustard</name>
    <dbReference type="NCBI Taxonomy" id="69181"/>
    <lineage>
        <taxon>Eukaryota</taxon>
        <taxon>Viridiplantae</taxon>
        <taxon>Streptophyta</taxon>
        <taxon>Embryophyta</taxon>
        <taxon>Tracheophyta</taxon>
        <taxon>Spermatophyta</taxon>
        <taxon>Magnoliopsida</taxon>
        <taxon>eudicotyledons</taxon>
        <taxon>Gunneridae</taxon>
        <taxon>Pentapetalae</taxon>
        <taxon>rosids</taxon>
        <taxon>malvids</taxon>
        <taxon>Brassicales</taxon>
        <taxon>Brassicaceae</taxon>
        <taxon>Brassiceae</taxon>
        <taxon>Brassica</taxon>
    </lineage>
</organism>